<protein>
    <submittedName>
        <fullName evidence="2">Uncharacterized protein</fullName>
    </submittedName>
</protein>
<sequence>MNYLLKIKHWQLLAIMLLPTMFLDSFASEDMNIWSLIGSIWLLIVYLLWLYSVGNVEYEGKRNVTTFQACFLYSIIYCVFILYAYNIDRTDFPYWHIPIHLLALIASFYILYFATNTFVSFRKLRGEKEMDFFSTFIAFWFFPIGVFFIQPKLNEAINAKNRVRKV</sequence>
<feature type="transmembrane region" description="Helical" evidence="1">
    <location>
        <begin position="97"/>
        <end position="119"/>
    </location>
</feature>
<evidence type="ECO:0000313" key="2">
    <source>
        <dbReference type="EMBL" id="MBB5622754.1"/>
    </source>
</evidence>
<feature type="transmembrane region" description="Helical" evidence="1">
    <location>
        <begin position="64"/>
        <end position="85"/>
    </location>
</feature>
<gene>
    <name evidence="2" type="ORF">HDE69_003832</name>
</gene>
<proteinExistence type="predicted"/>
<evidence type="ECO:0000313" key="3">
    <source>
        <dbReference type="Proteomes" id="UP000537718"/>
    </source>
</evidence>
<feature type="transmembrane region" description="Helical" evidence="1">
    <location>
        <begin position="33"/>
        <end position="52"/>
    </location>
</feature>
<accession>A0A7W8YVX3</accession>
<dbReference type="EMBL" id="JACHCF010000009">
    <property type="protein sequence ID" value="MBB5622754.1"/>
    <property type="molecule type" value="Genomic_DNA"/>
</dbReference>
<keyword evidence="1" id="KW-0812">Transmembrane</keyword>
<comment type="caution">
    <text evidence="2">The sequence shown here is derived from an EMBL/GenBank/DDBJ whole genome shotgun (WGS) entry which is preliminary data.</text>
</comment>
<dbReference type="AlphaFoldDB" id="A0A7W8YVX3"/>
<keyword evidence="1" id="KW-1133">Transmembrane helix</keyword>
<keyword evidence="1" id="KW-0472">Membrane</keyword>
<reference evidence="2 3" key="1">
    <citation type="submission" date="2020-08" db="EMBL/GenBank/DDBJ databases">
        <title>Genomic Encyclopedia of Type Strains, Phase IV (KMG-V): Genome sequencing to study the core and pangenomes of soil and plant-associated prokaryotes.</title>
        <authorList>
            <person name="Whitman W."/>
        </authorList>
    </citation>
    <scope>NUCLEOTIDE SEQUENCE [LARGE SCALE GENOMIC DNA]</scope>
    <source>
        <strain evidence="2 3">MP7CTX6</strain>
    </source>
</reference>
<feature type="transmembrane region" description="Helical" evidence="1">
    <location>
        <begin position="131"/>
        <end position="149"/>
    </location>
</feature>
<organism evidence="2 3">
    <name type="scientific">Pedobacter cryoconitis</name>
    <dbReference type="NCBI Taxonomy" id="188932"/>
    <lineage>
        <taxon>Bacteria</taxon>
        <taxon>Pseudomonadati</taxon>
        <taxon>Bacteroidota</taxon>
        <taxon>Sphingobacteriia</taxon>
        <taxon>Sphingobacteriales</taxon>
        <taxon>Sphingobacteriaceae</taxon>
        <taxon>Pedobacter</taxon>
    </lineage>
</organism>
<dbReference type="RefSeq" id="WP_183868749.1">
    <property type="nucleotide sequence ID" value="NZ_JACHCF010000009.1"/>
</dbReference>
<evidence type="ECO:0000256" key="1">
    <source>
        <dbReference type="SAM" id="Phobius"/>
    </source>
</evidence>
<name>A0A7W8YVX3_9SPHI</name>
<dbReference type="Proteomes" id="UP000537718">
    <property type="component" value="Unassembled WGS sequence"/>
</dbReference>